<dbReference type="GO" id="GO:0061710">
    <property type="term" value="F:L-threonylcarbamoyladenylate synthase"/>
    <property type="evidence" value="ECO:0007669"/>
    <property type="project" value="UniProtKB-EC"/>
</dbReference>
<name>A0A4R3LGH2_9GAMM</name>
<evidence type="ECO:0000256" key="6">
    <source>
        <dbReference type="ARBA" id="ARBA00022741"/>
    </source>
</evidence>
<keyword evidence="6 9" id="KW-0547">Nucleotide-binding</keyword>
<keyword evidence="7 9" id="KW-0067">ATP-binding</keyword>
<dbReference type="Pfam" id="PF01300">
    <property type="entry name" value="Sua5_yciO_yrdC"/>
    <property type="match status" value="1"/>
</dbReference>
<evidence type="ECO:0000256" key="7">
    <source>
        <dbReference type="ARBA" id="ARBA00022840"/>
    </source>
</evidence>
<comment type="similarity">
    <text evidence="9">Belongs to the SUA5 family. TsaC subfamily.</text>
</comment>
<evidence type="ECO:0000313" key="12">
    <source>
        <dbReference type="Proteomes" id="UP000294599"/>
    </source>
</evidence>
<protein>
    <recommendedName>
        <fullName evidence="9">Threonylcarbamoyl-AMP synthase</fullName>
        <shortName evidence="9">TC-AMP synthase</shortName>
        <ecNumber evidence="9">2.7.7.87</ecNumber>
    </recommendedName>
    <alternativeName>
        <fullName evidence="9">L-threonylcarbamoyladenylate synthase</fullName>
    </alternativeName>
    <alternativeName>
        <fullName evidence="9">t(6)A37 threonylcarbamoyladenosine biosynthesis protein TsaC</fullName>
    </alternativeName>
    <alternativeName>
        <fullName evidence="9">tRNA threonylcarbamoyladenosine biosynthesis protein TsaC</fullName>
    </alternativeName>
</protein>
<evidence type="ECO:0000259" key="10">
    <source>
        <dbReference type="PROSITE" id="PS51163"/>
    </source>
</evidence>
<evidence type="ECO:0000256" key="8">
    <source>
        <dbReference type="ARBA" id="ARBA00048366"/>
    </source>
</evidence>
<evidence type="ECO:0000256" key="9">
    <source>
        <dbReference type="HAMAP-Rule" id="MF_01852"/>
    </source>
</evidence>
<dbReference type="SUPFAM" id="SSF55821">
    <property type="entry name" value="YrdC/RibB"/>
    <property type="match status" value="1"/>
</dbReference>
<evidence type="ECO:0000256" key="1">
    <source>
        <dbReference type="ARBA" id="ARBA00004496"/>
    </source>
</evidence>
<comment type="function">
    <text evidence="9">Required for the formation of a threonylcarbamoyl group on adenosine at position 37 (t(6)A37) in tRNAs that read codons beginning with adenine. Catalyzes the conversion of L-threonine, HCO(3)(-)/CO(2) and ATP to give threonylcarbamoyl-AMP (TC-AMP) as the acyladenylate intermediate, with the release of diphosphate.</text>
</comment>
<dbReference type="InterPro" id="IPR023535">
    <property type="entry name" value="TC-AMP_synthase"/>
</dbReference>
<gene>
    <name evidence="9" type="primary">tsaC</name>
    <name evidence="11" type="ORF">EDC25_10671</name>
</gene>
<evidence type="ECO:0000256" key="5">
    <source>
        <dbReference type="ARBA" id="ARBA00022695"/>
    </source>
</evidence>
<dbReference type="Gene3D" id="3.90.870.10">
    <property type="entry name" value="DHBP synthase"/>
    <property type="match status" value="1"/>
</dbReference>
<comment type="caution">
    <text evidence="11">The sequence shown here is derived from an EMBL/GenBank/DDBJ whole genome shotgun (WGS) entry which is preliminary data.</text>
</comment>
<evidence type="ECO:0000256" key="3">
    <source>
        <dbReference type="ARBA" id="ARBA00022679"/>
    </source>
</evidence>
<dbReference type="PANTHER" id="PTHR17490">
    <property type="entry name" value="SUA5"/>
    <property type="match status" value="1"/>
</dbReference>
<proteinExistence type="inferred from homology"/>
<dbReference type="GO" id="GO:0006450">
    <property type="term" value="P:regulation of translational fidelity"/>
    <property type="evidence" value="ECO:0007669"/>
    <property type="project" value="TreeGrafter"/>
</dbReference>
<sequence length="184" mass="19153">MAGAAIDTAVAALRSGGIVLHPTEAVWGLACDPMDGAALDAVYALKQRPTGKGVILVADAFSRVAHLLAPVADDRMRAVRESWPGPHTWVFPVSPACPAWLTGDRGTLAVRVSAHPLVRALSAAFEGALVSTSANRSGMPAPRTLAEVEPGLRAAVDAVVEGETAHLSRPTVIRDVLTGELLRD</sequence>
<comment type="subcellular location">
    <subcellularLocation>
        <location evidence="1 9">Cytoplasm</location>
    </subcellularLocation>
</comment>
<dbReference type="InterPro" id="IPR006070">
    <property type="entry name" value="Sua5-like_dom"/>
</dbReference>
<keyword evidence="5 9" id="KW-0548">Nucleotidyltransferase</keyword>
<dbReference type="InterPro" id="IPR050156">
    <property type="entry name" value="TC-AMP_synthase_SUA5"/>
</dbReference>
<dbReference type="GO" id="GO:0005737">
    <property type="term" value="C:cytoplasm"/>
    <property type="evidence" value="ECO:0007669"/>
    <property type="project" value="UniProtKB-SubCell"/>
</dbReference>
<organism evidence="11 12">
    <name type="scientific">Pseudofulvimonas gallinarii</name>
    <dbReference type="NCBI Taxonomy" id="634155"/>
    <lineage>
        <taxon>Bacteria</taxon>
        <taxon>Pseudomonadati</taxon>
        <taxon>Pseudomonadota</taxon>
        <taxon>Gammaproteobacteria</taxon>
        <taxon>Lysobacterales</taxon>
        <taxon>Rhodanobacteraceae</taxon>
        <taxon>Pseudofulvimonas</taxon>
    </lineage>
</organism>
<dbReference type="Proteomes" id="UP000294599">
    <property type="component" value="Unassembled WGS sequence"/>
</dbReference>
<dbReference type="GO" id="GO:0003725">
    <property type="term" value="F:double-stranded RNA binding"/>
    <property type="evidence" value="ECO:0007669"/>
    <property type="project" value="InterPro"/>
</dbReference>
<dbReference type="GO" id="GO:0005524">
    <property type="term" value="F:ATP binding"/>
    <property type="evidence" value="ECO:0007669"/>
    <property type="project" value="UniProtKB-UniRule"/>
</dbReference>
<dbReference type="InterPro" id="IPR017945">
    <property type="entry name" value="DHBP_synth_RibB-like_a/b_dom"/>
</dbReference>
<evidence type="ECO:0000313" key="11">
    <source>
        <dbReference type="EMBL" id="TCS99233.1"/>
    </source>
</evidence>
<dbReference type="RefSeq" id="WP_132577301.1">
    <property type="nucleotide sequence ID" value="NZ_JBHLWF010000031.1"/>
</dbReference>
<dbReference type="PANTHER" id="PTHR17490:SF18">
    <property type="entry name" value="THREONYLCARBAMOYL-AMP SYNTHASE"/>
    <property type="match status" value="1"/>
</dbReference>
<comment type="catalytic activity">
    <reaction evidence="8 9">
        <text>L-threonine + hydrogencarbonate + ATP = L-threonylcarbamoyladenylate + diphosphate + H2O</text>
        <dbReference type="Rhea" id="RHEA:36407"/>
        <dbReference type="ChEBI" id="CHEBI:15377"/>
        <dbReference type="ChEBI" id="CHEBI:17544"/>
        <dbReference type="ChEBI" id="CHEBI:30616"/>
        <dbReference type="ChEBI" id="CHEBI:33019"/>
        <dbReference type="ChEBI" id="CHEBI:57926"/>
        <dbReference type="ChEBI" id="CHEBI:73682"/>
        <dbReference type="EC" id="2.7.7.87"/>
    </reaction>
</comment>
<dbReference type="EMBL" id="SMAF01000006">
    <property type="protein sequence ID" value="TCS99233.1"/>
    <property type="molecule type" value="Genomic_DNA"/>
</dbReference>
<keyword evidence="3 9" id="KW-0808">Transferase</keyword>
<evidence type="ECO:0000256" key="4">
    <source>
        <dbReference type="ARBA" id="ARBA00022694"/>
    </source>
</evidence>
<reference evidence="11 12" key="1">
    <citation type="submission" date="2019-03" db="EMBL/GenBank/DDBJ databases">
        <title>Genomic Encyclopedia of Type Strains, Phase IV (KMG-IV): sequencing the most valuable type-strain genomes for metagenomic binning, comparative biology and taxonomic classification.</title>
        <authorList>
            <person name="Goeker M."/>
        </authorList>
    </citation>
    <scope>NUCLEOTIDE SEQUENCE [LARGE SCALE GENOMIC DNA]</scope>
    <source>
        <strain evidence="11 12">DSM 21944</strain>
    </source>
</reference>
<dbReference type="GO" id="GO:0002949">
    <property type="term" value="P:tRNA threonylcarbamoyladenosine modification"/>
    <property type="evidence" value="ECO:0007669"/>
    <property type="project" value="UniProtKB-UniRule"/>
</dbReference>
<dbReference type="EC" id="2.7.7.87" evidence="9"/>
<feature type="domain" description="YrdC-like" evidence="10">
    <location>
        <begin position="3"/>
        <end position="184"/>
    </location>
</feature>
<dbReference type="HAMAP" id="MF_01852">
    <property type="entry name" value="TsaC"/>
    <property type="match status" value="1"/>
</dbReference>
<keyword evidence="12" id="KW-1185">Reference proteome</keyword>
<keyword evidence="4 9" id="KW-0819">tRNA processing</keyword>
<dbReference type="GO" id="GO:0000049">
    <property type="term" value="F:tRNA binding"/>
    <property type="evidence" value="ECO:0007669"/>
    <property type="project" value="TreeGrafter"/>
</dbReference>
<keyword evidence="2 9" id="KW-0963">Cytoplasm</keyword>
<dbReference type="AlphaFoldDB" id="A0A4R3LGH2"/>
<dbReference type="PROSITE" id="PS51163">
    <property type="entry name" value="YRDC"/>
    <property type="match status" value="1"/>
</dbReference>
<evidence type="ECO:0000256" key="2">
    <source>
        <dbReference type="ARBA" id="ARBA00022490"/>
    </source>
</evidence>
<dbReference type="OrthoDB" id="9814580at2"/>
<accession>A0A4R3LGH2</accession>